<evidence type="ECO:0000313" key="2">
    <source>
        <dbReference type="EMBL" id="CAL1710761.1"/>
    </source>
</evidence>
<feature type="region of interest" description="Disordered" evidence="1">
    <location>
        <begin position="235"/>
        <end position="323"/>
    </location>
</feature>
<evidence type="ECO:0008006" key="4">
    <source>
        <dbReference type="Google" id="ProtNLM"/>
    </source>
</evidence>
<dbReference type="EMBL" id="OZ037949">
    <property type="protein sequence ID" value="CAL1710761.1"/>
    <property type="molecule type" value="Genomic_DNA"/>
</dbReference>
<keyword evidence="3" id="KW-1185">Reference proteome</keyword>
<proteinExistence type="predicted"/>
<protein>
    <recommendedName>
        <fullName evidence="4">C2H2-type domain-containing protein</fullName>
    </recommendedName>
</protein>
<accession>A0ABP1DSH9</accession>
<organism evidence="2 3">
    <name type="scientific">Somion occarium</name>
    <dbReference type="NCBI Taxonomy" id="3059160"/>
    <lineage>
        <taxon>Eukaryota</taxon>
        <taxon>Fungi</taxon>
        <taxon>Dikarya</taxon>
        <taxon>Basidiomycota</taxon>
        <taxon>Agaricomycotina</taxon>
        <taxon>Agaricomycetes</taxon>
        <taxon>Polyporales</taxon>
        <taxon>Cerrenaceae</taxon>
        <taxon>Somion</taxon>
    </lineage>
</organism>
<reference evidence="3" key="1">
    <citation type="submission" date="2024-04" db="EMBL/GenBank/DDBJ databases">
        <authorList>
            <person name="Shaw F."/>
            <person name="Minotto A."/>
        </authorList>
    </citation>
    <scope>NUCLEOTIDE SEQUENCE [LARGE SCALE GENOMIC DNA]</scope>
</reference>
<evidence type="ECO:0000256" key="1">
    <source>
        <dbReference type="SAM" id="MobiDB-lite"/>
    </source>
</evidence>
<feature type="compositionally biased region" description="Polar residues" evidence="1">
    <location>
        <begin position="288"/>
        <end position="300"/>
    </location>
</feature>
<name>A0ABP1DSH9_9APHY</name>
<feature type="compositionally biased region" description="Polar residues" evidence="1">
    <location>
        <begin position="235"/>
        <end position="256"/>
    </location>
</feature>
<gene>
    <name evidence="2" type="ORF">GFSPODELE1_LOCUS7987</name>
</gene>
<evidence type="ECO:0000313" key="3">
    <source>
        <dbReference type="Proteomes" id="UP001497453"/>
    </source>
</evidence>
<feature type="compositionally biased region" description="Polar residues" evidence="1">
    <location>
        <begin position="264"/>
        <end position="277"/>
    </location>
</feature>
<dbReference type="Proteomes" id="UP001497453">
    <property type="component" value="Chromosome 6"/>
</dbReference>
<sequence length="462" mass="51453">MDAPPFAYGQGYHGHLAQPHAYGWPRMLTRIDTSPQIPTVVCDNGTFPLSGLTTLQDHTAGTSGLEDFLRDCQHVPRTSLSGNIPVDVDTSFPFPALVPQVQDVFQSSNTYSSTAARARGSSPFSQSCHTVLANDETEFADWYAYLETDQSCATRAEPRMLADWHIPCIATTSKDMSAPPPGLENAIVPARTQQQLITHNVSNLSSVSHMMQPHVNAESQSPFPLPPMQTFSQISSHAHSVTNPSLQTPNFQSTTPWKDEPAVRSNTPSSTSHQPGPSTEPHEEQIHQVVSTRPTQQAAKTASRPGRKKKRQLLQRPDPNALHLYDPLDRRTWHLPDARLGQCKKISKVLTKTGKRKRTNVFKLNPRLDPSKLIFPQGTPLYRCQWGGNCTLELPPILILWTRHLIEHTGKSTDTIQCEWGGQCGAAVASMHSRHVFTRHLYEVPGFKDNETWYMSHFPDAL</sequence>